<sequence length="140" mass="15664">MRCVAVDEVEKFIEAYARAIQEPSDNNLLNLLHALLPFSPAGIEWGLEIASLAGVTYMLEDGRAIAVKVSRDEFGPFMQTSVAQVSLNTIPSAALKNIKDVKAFVNRVAEHLSEWARRMPDTNPVKKRVETLLMRVRQLD</sequence>
<dbReference type="AlphaFoldDB" id="E6N3X9"/>
<dbReference type="EMBL" id="AP011786">
    <property type="protein sequence ID" value="BAJ48983.1"/>
    <property type="molecule type" value="Genomic_DNA"/>
</dbReference>
<reference evidence="1" key="2">
    <citation type="journal article" date="2011" name="Nucleic Acids Res.">
        <title>Insights into the evolution of Archaea and eukaryotic protein modifier systems revealed by the genome of a novel archaeal group.</title>
        <authorList>
            <person name="Nunoura T."/>
            <person name="Takaki Y."/>
            <person name="Kakuta J."/>
            <person name="Nishi S."/>
            <person name="Sugahara J."/>
            <person name="Kazama H."/>
            <person name="Chee G."/>
            <person name="Hattori M."/>
            <person name="Kanai A."/>
            <person name="Atomi H."/>
            <person name="Takai K."/>
            <person name="Takami H."/>
        </authorList>
    </citation>
    <scope>NUCLEOTIDE SEQUENCE</scope>
</reference>
<proteinExistence type="predicted"/>
<evidence type="ECO:0000313" key="1">
    <source>
        <dbReference type="EMBL" id="BAJ48983.1"/>
    </source>
</evidence>
<reference evidence="1" key="3">
    <citation type="journal article" date="2012" name="PLoS ONE">
        <title>A Deeply Branching Thermophilic Bacterium with an Ancient Acetyl-CoA Pathway Dominates a Subsurface Ecosystem.</title>
        <authorList>
            <person name="Takami H."/>
            <person name="Noguchi H."/>
            <person name="Takaki Y."/>
            <person name="Uchiyama I."/>
            <person name="Toyoda A."/>
            <person name="Nishi S."/>
            <person name="Chee G.-J."/>
            <person name="Arai W."/>
            <person name="Nunoura T."/>
            <person name="Itoh T."/>
            <person name="Hattori M."/>
            <person name="Takai K."/>
        </authorList>
    </citation>
    <scope>NUCLEOTIDE SEQUENCE</scope>
</reference>
<name>E6N3X9_CALS0</name>
<organism evidence="1">
    <name type="scientific">Caldiarchaeum subterraneum</name>
    <dbReference type="NCBI Taxonomy" id="311458"/>
    <lineage>
        <taxon>Archaea</taxon>
        <taxon>Nitrososphaerota</taxon>
        <taxon>Candidatus Caldarchaeales</taxon>
        <taxon>Candidatus Caldarchaeaceae</taxon>
        <taxon>Candidatus Caldarchaeum</taxon>
    </lineage>
</organism>
<protein>
    <submittedName>
        <fullName evidence="1">Uncharacterized protein</fullName>
    </submittedName>
</protein>
<reference evidence="1" key="1">
    <citation type="journal article" date="2005" name="Environ. Microbiol.">
        <title>Genetic and functional properties of uncultivated thermophilic crenarchaeotes from a subsurface gold mine as revealed by analysis of genome fragments.</title>
        <authorList>
            <person name="Nunoura T."/>
            <person name="Hirayama H."/>
            <person name="Takami H."/>
            <person name="Oida H."/>
            <person name="Nishi S."/>
            <person name="Shimamura S."/>
            <person name="Suzuki Y."/>
            <person name="Inagaki F."/>
            <person name="Takai K."/>
            <person name="Nealson K.H."/>
            <person name="Horikoshi K."/>
        </authorList>
    </citation>
    <scope>NUCLEOTIDE SEQUENCE</scope>
</reference>
<accession>E6N3X9</accession>
<gene>
    <name evidence="1" type="ORF">HGMM_F52F07C31</name>
</gene>